<sequence>MVEKRYAVASPVHQEGDDKYTMEREPINAGRLDRTGSSRPQWSFALTTFRVLHSRGFARWMQNSWMESRSVN</sequence>
<reference evidence="2 3" key="1">
    <citation type="journal article" date="2021" name="Hortic Res">
        <title>Chromosome-scale assembly of the Dendrobium chrysotoxum genome enhances the understanding of orchid evolution.</title>
        <authorList>
            <person name="Zhang Y."/>
            <person name="Zhang G.Q."/>
            <person name="Zhang D."/>
            <person name="Liu X.D."/>
            <person name="Xu X.Y."/>
            <person name="Sun W.H."/>
            <person name="Yu X."/>
            <person name="Zhu X."/>
            <person name="Wang Z.W."/>
            <person name="Zhao X."/>
            <person name="Zhong W.Y."/>
            <person name="Chen H."/>
            <person name="Yin W.L."/>
            <person name="Huang T."/>
            <person name="Niu S.C."/>
            <person name="Liu Z.J."/>
        </authorList>
    </citation>
    <scope>NUCLEOTIDE SEQUENCE [LARGE SCALE GENOMIC DNA]</scope>
    <source>
        <strain evidence="2">Lindl</strain>
    </source>
</reference>
<protein>
    <submittedName>
        <fullName evidence="2">Uncharacterized protein</fullName>
    </submittedName>
</protein>
<feature type="region of interest" description="Disordered" evidence="1">
    <location>
        <begin position="1"/>
        <end position="22"/>
    </location>
</feature>
<name>A0AAV7FRD0_DENCH</name>
<dbReference type="Proteomes" id="UP000775213">
    <property type="component" value="Unassembled WGS sequence"/>
</dbReference>
<evidence type="ECO:0000313" key="3">
    <source>
        <dbReference type="Proteomes" id="UP000775213"/>
    </source>
</evidence>
<dbReference type="EMBL" id="JAGFBR010000257">
    <property type="protein sequence ID" value="KAH0446103.1"/>
    <property type="molecule type" value="Genomic_DNA"/>
</dbReference>
<accession>A0AAV7FRD0</accession>
<evidence type="ECO:0000313" key="2">
    <source>
        <dbReference type="EMBL" id="KAH0446103.1"/>
    </source>
</evidence>
<proteinExistence type="predicted"/>
<gene>
    <name evidence="2" type="ORF">IEQ34_025067</name>
</gene>
<evidence type="ECO:0000256" key="1">
    <source>
        <dbReference type="SAM" id="MobiDB-lite"/>
    </source>
</evidence>
<keyword evidence="3" id="KW-1185">Reference proteome</keyword>
<dbReference type="AlphaFoldDB" id="A0AAV7FRD0"/>
<comment type="caution">
    <text evidence="2">The sequence shown here is derived from an EMBL/GenBank/DDBJ whole genome shotgun (WGS) entry which is preliminary data.</text>
</comment>
<organism evidence="2 3">
    <name type="scientific">Dendrobium chrysotoxum</name>
    <name type="common">Orchid</name>
    <dbReference type="NCBI Taxonomy" id="161865"/>
    <lineage>
        <taxon>Eukaryota</taxon>
        <taxon>Viridiplantae</taxon>
        <taxon>Streptophyta</taxon>
        <taxon>Embryophyta</taxon>
        <taxon>Tracheophyta</taxon>
        <taxon>Spermatophyta</taxon>
        <taxon>Magnoliopsida</taxon>
        <taxon>Liliopsida</taxon>
        <taxon>Asparagales</taxon>
        <taxon>Orchidaceae</taxon>
        <taxon>Epidendroideae</taxon>
        <taxon>Malaxideae</taxon>
        <taxon>Dendrobiinae</taxon>
        <taxon>Dendrobium</taxon>
    </lineage>
</organism>